<organism evidence="2 3">
    <name type="scientific">Roseburia inulinivorans</name>
    <dbReference type="NCBI Taxonomy" id="360807"/>
    <lineage>
        <taxon>Bacteria</taxon>
        <taxon>Bacillati</taxon>
        <taxon>Bacillota</taxon>
        <taxon>Clostridia</taxon>
        <taxon>Lachnospirales</taxon>
        <taxon>Lachnospiraceae</taxon>
        <taxon>Roseburia</taxon>
    </lineage>
</organism>
<evidence type="ECO:0000313" key="2">
    <source>
        <dbReference type="EMBL" id="RHF85125.1"/>
    </source>
</evidence>
<evidence type="ECO:0000313" key="3">
    <source>
        <dbReference type="Proteomes" id="UP000283701"/>
    </source>
</evidence>
<accession>A0A414QWG7</accession>
<dbReference type="Pfam" id="PF00535">
    <property type="entry name" value="Glycos_transf_2"/>
    <property type="match status" value="1"/>
</dbReference>
<gene>
    <name evidence="2" type="ORF">DW654_06870</name>
</gene>
<protein>
    <submittedName>
        <fullName evidence="2">Glycosyltransferase family 2 protein</fullName>
    </submittedName>
</protein>
<dbReference type="GO" id="GO:0016740">
    <property type="term" value="F:transferase activity"/>
    <property type="evidence" value="ECO:0007669"/>
    <property type="project" value="UniProtKB-KW"/>
</dbReference>
<dbReference type="RefSeq" id="WP_118202824.1">
    <property type="nucleotide sequence ID" value="NZ_QRHP01000005.1"/>
</dbReference>
<dbReference type="SUPFAM" id="SSF53448">
    <property type="entry name" value="Nucleotide-diphospho-sugar transferases"/>
    <property type="match status" value="1"/>
</dbReference>
<dbReference type="Gene3D" id="3.90.550.10">
    <property type="entry name" value="Spore Coat Polysaccharide Biosynthesis Protein SpsA, Chain A"/>
    <property type="match status" value="1"/>
</dbReference>
<sequence>MESLYIVMPAYNEQDNIRNVVEQWYPIVDRIGSNSRLVVADSGSTDDTHKVLEKLKNEKPRLEILSNTGKQHGPKVIALYKYAIGNGADYVFQTDSDGQTNPEEFHDFWKERVEYDGIFGYRSVRGDGRTRAFVEKVVCILLRLYFGVKVPDANAPFRLMKCETLKKYIYNLNDNYNLPNIMIVTYFVHYKEKVEFKKITFKPRQAGENSINIPKIIKIGWKALGDFHKFKKTL</sequence>
<dbReference type="CDD" id="cd04179">
    <property type="entry name" value="DPM_DPG-synthase_like"/>
    <property type="match status" value="1"/>
</dbReference>
<dbReference type="AlphaFoldDB" id="A0A414QWG7"/>
<comment type="caution">
    <text evidence="2">The sequence shown here is derived from an EMBL/GenBank/DDBJ whole genome shotgun (WGS) entry which is preliminary data.</text>
</comment>
<dbReference type="InterPro" id="IPR050256">
    <property type="entry name" value="Glycosyltransferase_2"/>
</dbReference>
<reference evidence="2 3" key="1">
    <citation type="submission" date="2018-08" db="EMBL/GenBank/DDBJ databases">
        <title>A genome reference for cultivated species of the human gut microbiota.</title>
        <authorList>
            <person name="Zou Y."/>
            <person name="Xue W."/>
            <person name="Luo G."/>
        </authorList>
    </citation>
    <scope>NUCLEOTIDE SEQUENCE [LARGE SCALE GENOMIC DNA]</scope>
    <source>
        <strain evidence="2 3">AM23-23AC</strain>
    </source>
</reference>
<dbReference type="EMBL" id="QRHP01000005">
    <property type="protein sequence ID" value="RHF85125.1"/>
    <property type="molecule type" value="Genomic_DNA"/>
</dbReference>
<keyword evidence="2" id="KW-0808">Transferase</keyword>
<proteinExistence type="predicted"/>
<name>A0A414QWG7_9FIRM</name>
<dbReference type="PANTHER" id="PTHR48090">
    <property type="entry name" value="UNDECAPRENYL-PHOSPHATE 4-DEOXY-4-FORMAMIDO-L-ARABINOSE TRANSFERASE-RELATED"/>
    <property type="match status" value="1"/>
</dbReference>
<evidence type="ECO:0000259" key="1">
    <source>
        <dbReference type="Pfam" id="PF00535"/>
    </source>
</evidence>
<dbReference type="InterPro" id="IPR001173">
    <property type="entry name" value="Glyco_trans_2-like"/>
</dbReference>
<feature type="domain" description="Glycosyltransferase 2-like" evidence="1">
    <location>
        <begin position="6"/>
        <end position="167"/>
    </location>
</feature>
<dbReference type="InterPro" id="IPR029044">
    <property type="entry name" value="Nucleotide-diphossugar_trans"/>
</dbReference>
<dbReference type="PANTHER" id="PTHR48090:SF7">
    <property type="entry name" value="RFBJ PROTEIN"/>
    <property type="match status" value="1"/>
</dbReference>
<dbReference type="Proteomes" id="UP000283701">
    <property type="component" value="Unassembled WGS sequence"/>
</dbReference>